<accession>A0A6J4LNG8</accession>
<dbReference type="EMBL" id="CADCTS010000461">
    <property type="protein sequence ID" value="CAA9333690.1"/>
    <property type="molecule type" value="Genomic_DNA"/>
</dbReference>
<feature type="compositionally biased region" description="Basic residues" evidence="1">
    <location>
        <begin position="214"/>
        <end position="243"/>
    </location>
</feature>
<feature type="compositionally biased region" description="Basic residues" evidence="1">
    <location>
        <begin position="410"/>
        <end position="419"/>
    </location>
</feature>
<proteinExistence type="predicted"/>
<feature type="region of interest" description="Disordered" evidence="1">
    <location>
        <begin position="1"/>
        <end position="81"/>
    </location>
</feature>
<feature type="non-terminal residue" evidence="2">
    <location>
        <position position="595"/>
    </location>
</feature>
<evidence type="ECO:0000256" key="1">
    <source>
        <dbReference type="SAM" id="MobiDB-lite"/>
    </source>
</evidence>
<feature type="compositionally biased region" description="Basic and acidic residues" evidence="1">
    <location>
        <begin position="293"/>
        <end position="335"/>
    </location>
</feature>
<feature type="region of interest" description="Disordered" evidence="1">
    <location>
        <begin position="444"/>
        <end position="595"/>
    </location>
</feature>
<dbReference type="AlphaFoldDB" id="A0A6J4LNG8"/>
<dbReference type="EC" id="3.2.1.141" evidence="2"/>
<keyword evidence="2" id="KW-0326">Glycosidase</keyword>
<feature type="compositionally biased region" description="Basic residues" evidence="1">
    <location>
        <begin position="251"/>
        <end position="272"/>
    </location>
</feature>
<feature type="compositionally biased region" description="Basic and acidic residues" evidence="1">
    <location>
        <begin position="97"/>
        <end position="121"/>
    </location>
</feature>
<gene>
    <name evidence="2" type="ORF">AVDCRST_MAG48-3256</name>
</gene>
<feature type="region of interest" description="Disordered" evidence="1">
    <location>
        <begin position="96"/>
        <end position="163"/>
    </location>
</feature>
<feature type="compositionally biased region" description="Basic residues" evidence="1">
    <location>
        <begin position="584"/>
        <end position="595"/>
    </location>
</feature>
<feature type="compositionally biased region" description="Basic residues" evidence="1">
    <location>
        <begin position="55"/>
        <end position="73"/>
    </location>
</feature>
<feature type="non-terminal residue" evidence="2">
    <location>
        <position position="1"/>
    </location>
</feature>
<organism evidence="2">
    <name type="scientific">uncultured Friedmanniella sp</name>
    <dbReference type="NCBI Taxonomy" id="335381"/>
    <lineage>
        <taxon>Bacteria</taxon>
        <taxon>Bacillati</taxon>
        <taxon>Actinomycetota</taxon>
        <taxon>Actinomycetes</taxon>
        <taxon>Propionibacteriales</taxon>
        <taxon>Nocardioidaceae</taxon>
        <taxon>Friedmanniella</taxon>
        <taxon>environmental samples</taxon>
    </lineage>
</organism>
<dbReference type="GO" id="GO:0033942">
    <property type="term" value="F:4-alpha-D-(1-&gt;4)-alpha-D-glucanotrehalose trehalohydrolase activity"/>
    <property type="evidence" value="ECO:0007669"/>
    <property type="project" value="UniProtKB-EC"/>
</dbReference>
<protein>
    <submittedName>
        <fullName evidence="2">GH13_10 / GH13 / GH13_36 / GH13_9 / GH13_11</fullName>
        <ecNumber evidence="2">3.2.1.141</ecNumber>
    </submittedName>
</protein>
<feature type="region of interest" description="Disordered" evidence="1">
    <location>
        <begin position="187"/>
        <end position="432"/>
    </location>
</feature>
<feature type="compositionally biased region" description="Basic residues" evidence="1">
    <location>
        <begin position="336"/>
        <end position="346"/>
    </location>
</feature>
<reference evidence="2" key="1">
    <citation type="submission" date="2020-02" db="EMBL/GenBank/DDBJ databases">
        <authorList>
            <person name="Meier V. D."/>
        </authorList>
    </citation>
    <scope>NUCLEOTIDE SEQUENCE</scope>
    <source>
        <strain evidence="2">AVDCRST_MAG48</strain>
    </source>
</reference>
<keyword evidence="2" id="KW-0378">Hydrolase</keyword>
<feature type="compositionally biased region" description="Low complexity" evidence="1">
    <location>
        <begin position="40"/>
        <end position="52"/>
    </location>
</feature>
<evidence type="ECO:0000313" key="2">
    <source>
        <dbReference type="EMBL" id="CAA9333690.1"/>
    </source>
</evidence>
<sequence>DNLRLRRLGSVAGVRRAADPSGRVGRSGGGEPGPDGARRGGLVAAGGPAAPGRRGGVRLRLPARRLRHRRRRPPLAAAARGRARLVAHLRRHRVRLDRRQVDRPPARGRGHLRDARRDLHPRGHPRRGRREAGPPPRPGRGLRRGDAGQRLQRHPQLGLRRRPLVHRARGLRWPGGLPALRRRLPRARAGRHPGRGLQPHGPEWELPARVRPLPQRRRRQHLGRVAQPRRPRVRRGPPLHHRQRLDVAARLPRRRPPAGRGARPGRHPGHARARGDGRRGGGAQRLRRSPAAADRRVRPQRPAADHRARGRRLRADGPVERRLPPRPLRQPDRGHQRLLRRLRLPRRAGQGLRGRLLPRRHPVELPAPLARPADRHLPHPDLAAGGLLGQPRPDRQPCHWRAADAQGQRRPGRDRRHAHAAQPLHADDLHGGRVGRVHPVAVLHLPPGARARRGRGQGPARGVRGDGLGHLRRPQPAGPGDVHPLQAGLVRARRGGPRPAAGPHHRPAADPPQLPRPHRPAVRPRPRHLRRRRRLAQARAGRRGPGGELQRHPERGRGGGRPAGDPRRRGRREHRGRPGPARPPLRRRRPARAGV</sequence>
<name>A0A6J4LNG8_9ACTN</name>
<feature type="compositionally biased region" description="Basic residues" evidence="1">
    <location>
        <begin position="516"/>
        <end position="542"/>
    </location>
</feature>
<feature type="compositionally biased region" description="Basic residues" evidence="1">
    <location>
        <begin position="568"/>
        <end position="577"/>
    </location>
</feature>